<proteinExistence type="predicted"/>
<organism evidence="1 2">
    <name type="scientific">Escherichia coli</name>
    <dbReference type="NCBI Taxonomy" id="562"/>
    <lineage>
        <taxon>Bacteria</taxon>
        <taxon>Pseudomonadati</taxon>
        <taxon>Pseudomonadota</taxon>
        <taxon>Gammaproteobacteria</taxon>
        <taxon>Enterobacterales</taxon>
        <taxon>Enterobacteriaceae</taxon>
        <taxon>Escherichia</taxon>
    </lineage>
</organism>
<reference evidence="1 2" key="1">
    <citation type="submission" date="2018-06" db="EMBL/GenBank/DDBJ databases">
        <authorList>
            <consortium name="Pathogen Informatics"/>
            <person name="Doyle S."/>
        </authorList>
    </citation>
    <scope>NUCLEOTIDE SEQUENCE [LARGE SCALE GENOMIC DNA]</scope>
    <source>
        <strain evidence="1 2">NCTC9962</strain>
    </source>
</reference>
<dbReference type="EMBL" id="UGED01000009">
    <property type="protein sequence ID" value="STL53372.1"/>
    <property type="molecule type" value="Genomic_DNA"/>
</dbReference>
<protein>
    <submittedName>
        <fullName evidence="1">Transposase</fullName>
    </submittedName>
</protein>
<gene>
    <name evidence="1" type="ORF">NCTC9962_04259</name>
</gene>
<sequence length="29" mass="3417">MDVDMVGKNTAKIQNYIKHQHEENKMGEQ</sequence>
<dbReference type="Proteomes" id="UP000254052">
    <property type="component" value="Unassembled WGS sequence"/>
</dbReference>
<accession>A0A377BB22</accession>
<evidence type="ECO:0000313" key="1">
    <source>
        <dbReference type="EMBL" id="STL53372.1"/>
    </source>
</evidence>
<evidence type="ECO:0000313" key="2">
    <source>
        <dbReference type="Proteomes" id="UP000254052"/>
    </source>
</evidence>
<name>A0A377BB22_ECOLX</name>
<dbReference type="AlphaFoldDB" id="A0A377BB22"/>